<dbReference type="Gene3D" id="1.50.10.130">
    <property type="entry name" value="Terpene synthase, N-terminal domain"/>
    <property type="match status" value="1"/>
</dbReference>
<dbReference type="AlphaFoldDB" id="A0AAV8CNR6"/>
<dbReference type="InterPro" id="IPR008949">
    <property type="entry name" value="Isoprenoid_synthase_dom_sf"/>
</dbReference>
<accession>A0AAV8CNR6</accession>
<sequence>MPLSLGLPSCIQVFQTKLRVHSHNRSLIYANLQSPQLGRRSANFRPTIWHDYFIHSIKNGDELDQIGNAQRVCKLKNEASQMIYKEEPLRDKLELIDALQQLGVAYHFEEEINDVLTDIHVCQDLSAIMNSDLYLVSLFFRLLRTNGFSVPEDIFKNYFDDKGDCKSKLSLDIHGMLSLYEASYLAKEGEEILEMARHFTTKHLTNYLESSNFNDSRMKERVANALELPLNWRMERLHTRWFIDQYKTADQTRRALWELAVVDFNIIQDLYKKELKQASRWWTELRFYEKLPFIRDRLVENYLICVGTAFQPKHASYRIAETKANCLVTTIDDVYDVYGSLNELELFTDAIEQWDITLTEALPEYMQMCCLALFDTVESDAHDVLEKKGLNVTPILRRAWKDLCKAYLVEARWYHNGYVPTLEEYLDNGWVTIGANVFLSDAYCINDDVTATNLEQFSTGYPDIVRYSCTLARLYNDLATSSDELKRGDTKKSIQCYMHHENVTESVARGEIMDMIRKYWKLLNGAALGNSAFHKYFKNACLNISRIAQCIYQHGDGYGKPDSETKDQVTLLLLDPIKSI</sequence>
<dbReference type="SUPFAM" id="SSF48239">
    <property type="entry name" value="Terpenoid cyclases/Protein prenyltransferases"/>
    <property type="match status" value="1"/>
</dbReference>
<evidence type="ECO:0000256" key="3">
    <source>
        <dbReference type="ARBA" id="ARBA00022723"/>
    </source>
</evidence>
<dbReference type="EMBL" id="JAMFTS010000005">
    <property type="protein sequence ID" value="KAJ4755867.1"/>
    <property type="molecule type" value="Genomic_DNA"/>
</dbReference>
<keyword evidence="8" id="KW-1185">Reference proteome</keyword>
<evidence type="ECO:0000259" key="5">
    <source>
        <dbReference type="Pfam" id="PF01397"/>
    </source>
</evidence>
<comment type="cofactor">
    <cofactor evidence="2">
        <name>Mg(2+)</name>
        <dbReference type="ChEBI" id="CHEBI:18420"/>
    </cofactor>
</comment>
<proteinExistence type="predicted"/>
<dbReference type="Gene3D" id="1.10.600.10">
    <property type="entry name" value="Farnesyl Diphosphate Synthase"/>
    <property type="match status" value="1"/>
</dbReference>
<evidence type="ECO:0000256" key="4">
    <source>
        <dbReference type="ARBA" id="ARBA00022842"/>
    </source>
</evidence>
<dbReference type="Pfam" id="PF03936">
    <property type="entry name" value="Terpene_synth_C"/>
    <property type="match status" value="1"/>
</dbReference>
<dbReference type="CDD" id="cd00684">
    <property type="entry name" value="Terpene_cyclase_plant_C1"/>
    <property type="match status" value="1"/>
</dbReference>
<feature type="domain" description="Terpene synthase N-terminal" evidence="5">
    <location>
        <begin position="48"/>
        <end position="226"/>
    </location>
</feature>
<dbReference type="GO" id="GO:0016102">
    <property type="term" value="P:diterpenoid biosynthetic process"/>
    <property type="evidence" value="ECO:0007669"/>
    <property type="project" value="InterPro"/>
</dbReference>
<dbReference type="InterPro" id="IPR050148">
    <property type="entry name" value="Terpene_synthase-like"/>
</dbReference>
<keyword evidence="4" id="KW-0460">Magnesium</keyword>
<keyword evidence="3" id="KW-0479">Metal-binding</keyword>
<reference evidence="7" key="1">
    <citation type="submission" date="2022-08" db="EMBL/GenBank/DDBJ databases">
        <authorList>
            <person name="Marques A."/>
        </authorList>
    </citation>
    <scope>NUCLEOTIDE SEQUENCE</scope>
    <source>
        <strain evidence="7">RhyPub2mFocal</strain>
        <tissue evidence="7">Leaves</tissue>
    </source>
</reference>
<protein>
    <submittedName>
        <fullName evidence="7">Terpene synthase</fullName>
    </submittedName>
</protein>
<dbReference type="SFLD" id="SFLDG01019">
    <property type="entry name" value="Terpene_Cyclase_Like_1_C_Termi"/>
    <property type="match status" value="1"/>
</dbReference>
<dbReference type="FunFam" id="1.10.600.10:FF:000007">
    <property type="entry name" value="Isoprene synthase, chloroplastic"/>
    <property type="match status" value="1"/>
</dbReference>
<dbReference type="SUPFAM" id="SSF48576">
    <property type="entry name" value="Terpenoid synthases"/>
    <property type="match status" value="1"/>
</dbReference>
<comment type="caution">
    <text evidence="7">The sequence shown here is derived from an EMBL/GenBank/DDBJ whole genome shotgun (WGS) entry which is preliminary data.</text>
</comment>
<dbReference type="Proteomes" id="UP001140206">
    <property type="component" value="Chromosome 5"/>
</dbReference>
<comment type="cofactor">
    <cofactor evidence="1">
        <name>Mn(2+)</name>
        <dbReference type="ChEBI" id="CHEBI:29035"/>
    </cofactor>
</comment>
<organism evidence="7 8">
    <name type="scientific">Rhynchospora pubera</name>
    <dbReference type="NCBI Taxonomy" id="906938"/>
    <lineage>
        <taxon>Eukaryota</taxon>
        <taxon>Viridiplantae</taxon>
        <taxon>Streptophyta</taxon>
        <taxon>Embryophyta</taxon>
        <taxon>Tracheophyta</taxon>
        <taxon>Spermatophyta</taxon>
        <taxon>Magnoliopsida</taxon>
        <taxon>Liliopsida</taxon>
        <taxon>Poales</taxon>
        <taxon>Cyperaceae</taxon>
        <taxon>Cyperoideae</taxon>
        <taxon>Rhynchosporeae</taxon>
        <taxon>Rhynchospora</taxon>
    </lineage>
</organism>
<evidence type="ECO:0000256" key="1">
    <source>
        <dbReference type="ARBA" id="ARBA00001936"/>
    </source>
</evidence>
<evidence type="ECO:0000256" key="2">
    <source>
        <dbReference type="ARBA" id="ARBA00001946"/>
    </source>
</evidence>
<feature type="domain" description="Terpene synthase metal-binding" evidence="6">
    <location>
        <begin position="284"/>
        <end position="521"/>
    </location>
</feature>
<dbReference type="InterPro" id="IPR008930">
    <property type="entry name" value="Terpenoid_cyclase/PrenylTrfase"/>
</dbReference>
<dbReference type="InterPro" id="IPR005630">
    <property type="entry name" value="Terpene_synthase_metal-bd"/>
</dbReference>
<dbReference type="Pfam" id="PF01397">
    <property type="entry name" value="Terpene_synth"/>
    <property type="match status" value="1"/>
</dbReference>
<dbReference type="InterPro" id="IPR044814">
    <property type="entry name" value="Terpene_cyclase_plant_C1"/>
</dbReference>
<evidence type="ECO:0000313" key="7">
    <source>
        <dbReference type="EMBL" id="KAJ4755867.1"/>
    </source>
</evidence>
<dbReference type="InterPro" id="IPR034741">
    <property type="entry name" value="Terpene_cyclase-like_1_C"/>
</dbReference>
<evidence type="ECO:0000313" key="8">
    <source>
        <dbReference type="Proteomes" id="UP001140206"/>
    </source>
</evidence>
<dbReference type="GO" id="GO:0010333">
    <property type="term" value="F:terpene synthase activity"/>
    <property type="evidence" value="ECO:0007669"/>
    <property type="project" value="InterPro"/>
</dbReference>
<dbReference type="PANTHER" id="PTHR31225:SF252">
    <property type="entry name" value="TERPENE SYNTHASE 12-RELATED"/>
    <property type="match status" value="1"/>
</dbReference>
<dbReference type="InterPro" id="IPR036965">
    <property type="entry name" value="Terpene_synth_N_sf"/>
</dbReference>
<name>A0AAV8CNR6_9POAL</name>
<dbReference type="FunFam" id="1.50.10.130:FF:000001">
    <property type="entry name" value="Isoprene synthase, chloroplastic"/>
    <property type="match status" value="1"/>
</dbReference>
<dbReference type="SFLD" id="SFLDS00005">
    <property type="entry name" value="Isoprenoid_Synthase_Type_I"/>
    <property type="match status" value="1"/>
</dbReference>
<gene>
    <name evidence="7" type="ORF">LUZ62_090272</name>
</gene>
<dbReference type="GO" id="GO:0000287">
    <property type="term" value="F:magnesium ion binding"/>
    <property type="evidence" value="ECO:0007669"/>
    <property type="project" value="InterPro"/>
</dbReference>
<dbReference type="PANTHER" id="PTHR31225">
    <property type="entry name" value="OS04G0344100 PROTEIN-RELATED"/>
    <property type="match status" value="1"/>
</dbReference>
<evidence type="ECO:0000259" key="6">
    <source>
        <dbReference type="Pfam" id="PF03936"/>
    </source>
</evidence>
<dbReference type="InterPro" id="IPR001906">
    <property type="entry name" value="Terpene_synth_N"/>
</dbReference>